<feature type="compositionally biased region" description="Basic and acidic residues" evidence="1">
    <location>
        <begin position="13"/>
        <end position="22"/>
    </location>
</feature>
<feature type="region of interest" description="Disordered" evidence="1">
    <location>
        <begin position="1"/>
        <end position="22"/>
    </location>
</feature>
<reference evidence="3 4" key="1">
    <citation type="submission" date="2017-09" db="EMBL/GenBank/DDBJ databases">
        <authorList>
            <person name="Lee N."/>
            <person name="Cho B.-K."/>
        </authorList>
    </citation>
    <scope>NUCLEOTIDE SEQUENCE [LARGE SCALE GENOMIC DNA]</scope>
    <source>
        <strain evidence="3 4">ATCC 12853</strain>
    </source>
</reference>
<keyword evidence="2" id="KW-0472">Membrane</keyword>
<feature type="transmembrane region" description="Helical" evidence="2">
    <location>
        <begin position="36"/>
        <end position="55"/>
    </location>
</feature>
<dbReference type="RefSeq" id="WP_063806090.1">
    <property type="nucleotide sequence ID" value="NZ_CP023699.1"/>
</dbReference>
<dbReference type="EMBL" id="CP023699">
    <property type="protein sequence ID" value="QEU97724.1"/>
    <property type="molecule type" value="Genomic_DNA"/>
</dbReference>
<keyword evidence="2" id="KW-1133">Transmembrane helix</keyword>
<sequence length="197" mass="21248">MNAIGPIEPGEDTYDHESAATEPVRLDPRRIRHRRTALAVAAAVLVGAAGLTLYLTRPEPPPEPAPPWPSQSVAVTYTGEMSRPRAGERDFTFAVTFAQESGPPVIVRRVAQPSAALAVDTSPPTPFTVKSGTPRKLIIKMHIRECGEVARNAGLPFLEVTLRNTRANEKQSYILGPEYANDLSGALTAACPRTRVS</sequence>
<dbReference type="Proteomes" id="UP000325529">
    <property type="component" value="Chromosome"/>
</dbReference>
<organism evidence="3 4">
    <name type="scientific">Streptomyces kanamyceticus</name>
    <dbReference type="NCBI Taxonomy" id="1967"/>
    <lineage>
        <taxon>Bacteria</taxon>
        <taxon>Bacillati</taxon>
        <taxon>Actinomycetota</taxon>
        <taxon>Actinomycetes</taxon>
        <taxon>Kitasatosporales</taxon>
        <taxon>Streptomycetaceae</taxon>
        <taxon>Streptomyces</taxon>
    </lineage>
</organism>
<name>A0A5J6GTP2_STRKN</name>
<gene>
    <name evidence="3" type="ORF">CP970_32765</name>
</gene>
<dbReference type="KEGG" id="ska:CP970_32765"/>
<proteinExistence type="predicted"/>
<evidence type="ECO:0000256" key="2">
    <source>
        <dbReference type="SAM" id="Phobius"/>
    </source>
</evidence>
<evidence type="ECO:0000256" key="1">
    <source>
        <dbReference type="SAM" id="MobiDB-lite"/>
    </source>
</evidence>
<dbReference type="OrthoDB" id="3869857at2"/>
<evidence type="ECO:0000313" key="4">
    <source>
        <dbReference type="Proteomes" id="UP000325529"/>
    </source>
</evidence>
<keyword evidence="2" id="KW-0812">Transmembrane</keyword>
<keyword evidence="4" id="KW-1185">Reference proteome</keyword>
<dbReference type="AlphaFoldDB" id="A0A5J6GTP2"/>
<accession>A0A5J6GTP2</accession>
<protein>
    <submittedName>
        <fullName evidence="3">Tat pathway signal sequence domain protein</fullName>
    </submittedName>
</protein>
<evidence type="ECO:0000313" key="3">
    <source>
        <dbReference type="EMBL" id="QEU97724.1"/>
    </source>
</evidence>